<dbReference type="InterPro" id="IPR001849">
    <property type="entry name" value="PH_domain"/>
</dbReference>
<evidence type="ECO:0000259" key="2">
    <source>
        <dbReference type="PROSITE" id="PS50003"/>
    </source>
</evidence>
<dbReference type="GO" id="GO:0005085">
    <property type="term" value="F:guanyl-nucleotide exchange factor activity"/>
    <property type="evidence" value="ECO:0007669"/>
    <property type="project" value="InterPro"/>
</dbReference>
<dbReference type="EMBL" id="GEEE01000075">
    <property type="protein sequence ID" value="JAP63150.1"/>
    <property type="molecule type" value="Transcribed_RNA"/>
</dbReference>
<dbReference type="PANTHER" id="PTHR10663:SF402">
    <property type="entry name" value="MIP16918P"/>
    <property type="match status" value="1"/>
</dbReference>
<sequence>MDATESPIKYTKQLECIRREREETVKRINLLKAELWDVTKQLEDAGVCPDSEILDMRLSLGRKKFNNNPKTGLEFMFENEILERSPFAVAQFFHNEKLGLSKAAIGAYLGEISKDFNMQVLDEFLKLHDFDGLEFLPALRQFLLSFQLPGESQKIDRILASFGQQYVLQNPTVFRTSHEAYVMAYAAILLNTTLHNCNAKNQTNALADEKTFVRTMLEFDKDTNLSEDIIKKVFHGIKSKPLQVVEEAPELSILSGWLWKLGGHMKSWQRRWFVLTEDKLLYYTAPERTQRKGIIALENVSVRRTSDRSRDYCFELFSRRDSGIDTRKSDREGVVSVGYHTTYRMAAGSAEEYEQWVSSLQLITDRFGYRRGASVPCFPNRQNSSALLPPSSSPTPPPPPPCLPSSVLPTMTNGVIHSSSSSSSTRSNGDNGPSQQQPDCRPMFK</sequence>
<feature type="compositionally biased region" description="Polar residues" evidence="1">
    <location>
        <begin position="425"/>
        <end position="438"/>
    </location>
</feature>
<dbReference type="Pfam" id="PF01369">
    <property type="entry name" value="Sec7"/>
    <property type="match status" value="1"/>
</dbReference>
<dbReference type="CDD" id="cd00171">
    <property type="entry name" value="Sec7"/>
    <property type="match status" value="1"/>
</dbReference>
<evidence type="ECO:0000313" key="4">
    <source>
        <dbReference type="EMBL" id="JAP63150.1"/>
    </source>
</evidence>
<dbReference type="Gene3D" id="2.30.29.30">
    <property type="entry name" value="Pleckstrin-homology domain (PH domain)/Phosphotyrosine-binding domain (PTB)"/>
    <property type="match status" value="1"/>
</dbReference>
<dbReference type="PROSITE" id="PS50003">
    <property type="entry name" value="PH_DOMAIN"/>
    <property type="match status" value="1"/>
</dbReference>
<feature type="region of interest" description="Disordered" evidence="1">
    <location>
        <begin position="380"/>
        <end position="445"/>
    </location>
</feature>
<dbReference type="InterPro" id="IPR000904">
    <property type="entry name" value="Sec7_dom"/>
</dbReference>
<dbReference type="SUPFAM" id="SSF48425">
    <property type="entry name" value="Sec7 domain"/>
    <property type="match status" value="1"/>
</dbReference>
<gene>
    <name evidence="4" type="primary">CYH3</name>
    <name evidence="4" type="ORF">TR93881</name>
</gene>
<organism evidence="4">
    <name type="scientific">Schistocephalus solidus</name>
    <name type="common">Tapeworm</name>
    <dbReference type="NCBI Taxonomy" id="70667"/>
    <lineage>
        <taxon>Eukaryota</taxon>
        <taxon>Metazoa</taxon>
        <taxon>Spiralia</taxon>
        <taxon>Lophotrochozoa</taxon>
        <taxon>Platyhelminthes</taxon>
        <taxon>Cestoda</taxon>
        <taxon>Eucestoda</taxon>
        <taxon>Diphyllobothriidea</taxon>
        <taxon>Diphyllobothriidae</taxon>
        <taxon>Schistocephalus</taxon>
    </lineage>
</organism>
<proteinExistence type="predicted"/>
<name>A0A0V0JC29_SCHSO</name>
<protein>
    <submittedName>
        <fullName evidence="4">Cytohesin-3</fullName>
    </submittedName>
</protein>
<feature type="domain" description="PH" evidence="2">
    <location>
        <begin position="251"/>
        <end position="365"/>
    </location>
</feature>
<dbReference type="InterPro" id="IPR011993">
    <property type="entry name" value="PH-like_dom_sf"/>
</dbReference>
<feature type="compositionally biased region" description="Pro residues" evidence="1">
    <location>
        <begin position="391"/>
        <end position="403"/>
    </location>
</feature>
<dbReference type="PANTHER" id="PTHR10663">
    <property type="entry name" value="GUANYL-NUCLEOTIDE EXCHANGE FACTOR"/>
    <property type="match status" value="1"/>
</dbReference>
<evidence type="ECO:0000259" key="3">
    <source>
        <dbReference type="PROSITE" id="PS50190"/>
    </source>
</evidence>
<dbReference type="GO" id="GO:0032012">
    <property type="term" value="P:regulation of ARF protein signal transduction"/>
    <property type="evidence" value="ECO:0007669"/>
    <property type="project" value="InterPro"/>
</dbReference>
<reference evidence="4" key="1">
    <citation type="submission" date="2016-01" db="EMBL/GenBank/DDBJ databases">
        <title>Reference transcriptome for the parasite Schistocephalus solidus: insights into the molecular evolution of parasitism.</title>
        <authorList>
            <person name="Hebert F.O."/>
            <person name="Grambauer S."/>
            <person name="Barber I."/>
            <person name="Landry C.R."/>
            <person name="Aubin-Horth N."/>
        </authorList>
    </citation>
    <scope>NUCLEOTIDE SEQUENCE</scope>
</reference>
<dbReference type="InterPro" id="IPR035999">
    <property type="entry name" value="Sec7_dom_sf"/>
</dbReference>
<dbReference type="Gene3D" id="1.10.220.20">
    <property type="match status" value="1"/>
</dbReference>
<dbReference type="AlphaFoldDB" id="A0A0V0JC29"/>
<dbReference type="SMART" id="SM00222">
    <property type="entry name" value="Sec7"/>
    <property type="match status" value="1"/>
</dbReference>
<evidence type="ECO:0000256" key="1">
    <source>
        <dbReference type="SAM" id="MobiDB-lite"/>
    </source>
</evidence>
<dbReference type="InterPro" id="IPR023394">
    <property type="entry name" value="Sec7_C_sf"/>
</dbReference>
<accession>A0A0V0JC29</accession>
<dbReference type="PROSITE" id="PS50190">
    <property type="entry name" value="SEC7"/>
    <property type="match status" value="1"/>
</dbReference>
<dbReference type="Gene3D" id="1.10.1000.11">
    <property type="entry name" value="Arf Nucleotide-binding Site Opener,domain 2"/>
    <property type="match status" value="1"/>
</dbReference>
<dbReference type="SMART" id="SM00233">
    <property type="entry name" value="PH"/>
    <property type="match status" value="1"/>
</dbReference>
<feature type="domain" description="SEC7" evidence="3">
    <location>
        <begin position="58"/>
        <end position="240"/>
    </location>
</feature>
<dbReference type="Pfam" id="PF00169">
    <property type="entry name" value="PH"/>
    <property type="match status" value="1"/>
</dbReference>
<dbReference type="SUPFAM" id="SSF50729">
    <property type="entry name" value="PH domain-like"/>
    <property type="match status" value="1"/>
</dbReference>